<keyword evidence="5" id="KW-0812">Transmembrane</keyword>
<keyword evidence="1" id="KW-0349">Heme</keyword>
<dbReference type="GO" id="GO:0020037">
    <property type="term" value="F:heme binding"/>
    <property type="evidence" value="ECO:0007669"/>
    <property type="project" value="TreeGrafter"/>
</dbReference>
<comment type="similarity">
    <text evidence="4">Belongs to the cytochrome b5 family.</text>
</comment>
<evidence type="ECO:0000256" key="5">
    <source>
        <dbReference type="SAM" id="Phobius"/>
    </source>
</evidence>
<evidence type="ECO:0000256" key="2">
    <source>
        <dbReference type="ARBA" id="ARBA00022723"/>
    </source>
</evidence>
<dbReference type="AlphaFoldDB" id="A0AAX4H9I5"/>
<keyword evidence="3" id="KW-0408">Iron</keyword>
<name>A0AAX4H9I5_9ASCO</name>
<evidence type="ECO:0000259" key="6">
    <source>
        <dbReference type="PROSITE" id="PS50255"/>
    </source>
</evidence>
<dbReference type="KEGG" id="asau:88173300"/>
<dbReference type="PANTHER" id="PTHR19359">
    <property type="entry name" value="CYTOCHROME B5"/>
    <property type="match status" value="1"/>
</dbReference>
<accession>A0AAX4H9I5</accession>
<dbReference type="InterPro" id="IPR001199">
    <property type="entry name" value="Cyt_B5-like_heme/steroid-bd"/>
</dbReference>
<dbReference type="EMBL" id="CP138896">
    <property type="protein sequence ID" value="WPK24936.1"/>
    <property type="molecule type" value="Genomic_DNA"/>
</dbReference>
<dbReference type="Proteomes" id="UP001338582">
    <property type="component" value="Chromosome 3"/>
</dbReference>
<organism evidence="7 8">
    <name type="scientific">Australozyma saopauloensis</name>
    <dbReference type="NCBI Taxonomy" id="291208"/>
    <lineage>
        <taxon>Eukaryota</taxon>
        <taxon>Fungi</taxon>
        <taxon>Dikarya</taxon>
        <taxon>Ascomycota</taxon>
        <taxon>Saccharomycotina</taxon>
        <taxon>Pichiomycetes</taxon>
        <taxon>Metschnikowiaceae</taxon>
        <taxon>Australozyma</taxon>
    </lineage>
</organism>
<reference evidence="7 8" key="1">
    <citation type="submission" date="2023-10" db="EMBL/GenBank/DDBJ databases">
        <title>Draft Genome Sequence of Candida saopaulonensis from a very Premature Infant with Sepsis.</title>
        <authorList>
            <person name="Ning Y."/>
            <person name="Dai R."/>
            <person name="Xiao M."/>
            <person name="Xu Y."/>
            <person name="Yan Q."/>
            <person name="Zhang L."/>
        </authorList>
    </citation>
    <scope>NUCLEOTIDE SEQUENCE [LARGE SCALE GENOMIC DNA]</scope>
    <source>
        <strain evidence="7 8">19XY460</strain>
    </source>
</reference>
<dbReference type="GeneID" id="88173300"/>
<gene>
    <name evidence="7" type="ORF">PUMCH_002235</name>
</gene>
<feature type="transmembrane region" description="Helical" evidence="5">
    <location>
        <begin position="132"/>
        <end position="148"/>
    </location>
</feature>
<dbReference type="RefSeq" id="XP_062877319.1">
    <property type="nucleotide sequence ID" value="XM_063021249.1"/>
</dbReference>
<dbReference type="Gene3D" id="3.10.120.10">
    <property type="entry name" value="Cytochrome b5-like heme/steroid binding domain"/>
    <property type="match status" value="1"/>
</dbReference>
<sequence>MIENQTNSWPVLSPAQVREHSQPDDLWMIVFGKVYDATNLLSIHPGGAEVLIDCAGVDATEAFVDVGHSQDALDMLIPYQVGVVGGYEELKHTPLESKPRVALPKKIPTPTKYSAKVKTKPSKTPECYKRKMFLSAIALFALVFILLLQRQQWVRITS</sequence>
<feature type="domain" description="Cytochrome b5 heme-binding" evidence="6">
    <location>
        <begin position="9"/>
        <end position="85"/>
    </location>
</feature>
<evidence type="ECO:0000256" key="1">
    <source>
        <dbReference type="ARBA" id="ARBA00022617"/>
    </source>
</evidence>
<proteinExistence type="inferred from homology"/>
<dbReference type="SMART" id="SM01117">
    <property type="entry name" value="Cyt-b5"/>
    <property type="match status" value="1"/>
</dbReference>
<dbReference type="GO" id="GO:0046872">
    <property type="term" value="F:metal ion binding"/>
    <property type="evidence" value="ECO:0007669"/>
    <property type="project" value="UniProtKB-KW"/>
</dbReference>
<keyword evidence="2" id="KW-0479">Metal-binding</keyword>
<dbReference type="InterPro" id="IPR050668">
    <property type="entry name" value="Cytochrome_b5"/>
</dbReference>
<protein>
    <recommendedName>
        <fullName evidence="6">Cytochrome b5 heme-binding domain-containing protein</fullName>
    </recommendedName>
</protein>
<evidence type="ECO:0000256" key="4">
    <source>
        <dbReference type="ARBA" id="ARBA00038168"/>
    </source>
</evidence>
<dbReference type="SUPFAM" id="SSF55856">
    <property type="entry name" value="Cytochrome b5-like heme/steroid binding domain"/>
    <property type="match status" value="1"/>
</dbReference>
<evidence type="ECO:0000313" key="7">
    <source>
        <dbReference type="EMBL" id="WPK24936.1"/>
    </source>
</evidence>
<keyword evidence="8" id="KW-1185">Reference proteome</keyword>
<dbReference type="PANTHER" id="PTHR19359:SF95">
    <property type="entry name" value="CYTOCHROME B5 TYPE B"/>
    <property type="match status" value="1"/>
</dbReference>
<dbReference type="GO" id="GO:0016020">
    <property type="term" value="C:membrane"/>
    <property type="evidence" value="ECO:0007669"/>
    <property type="project" value="TreeGrafter"/>
</dbReference>
<evidence type="ECO:0000256" key="3">
    <source>
        <dbReference type="ARBA" id="ARBA00023004"/>
    </source>
</evidence>
<dbReference type="InterPro" id="IPR036400">
    <property type="entry name" value="Cyt_B5-like_heme/steroid_sf"/>
</dbReference>
<dbReference type="PROSITE" id="PS50255">
    <property type="entry name" value="CYTOCHROME_B5_2"/>
    <property type="match status" value="1"/>
</dbReference>
<dbReference type="Pfam" id="PF00173">
    <property type="entry name" value="Cyt-b5"/>
    <property type="match status" value="1"/>
</dbReference>
<evidence type="ECO:0000313" key="8">
    <source>
        <dbReference type="Proteomes" id="UP001338582"/>
    </source>
</evidence>
<keyword evidence="5" id="KW-0472">Membrane</keyword>
<keyword evidence="5" id="KW-1133">Transmembrane helix</keyword>
<dbReference type="PRINTS" id="PR00363">
    <property type="entry name" value="CYTOCHROMEB5"/>
</dbReference>